<proteinExistence type="predicted"/>
<name>A0A319CY89_9EURO</name>
<dbReference type="VEuPathDB" id="FungiDB:BO71DRAFT_434249"/>
<protein>
    <submittedName>
        <fullName evidence="2">Uncharacterized protein</fullName>
    </submittedName>
</protein>
<evidence type="ECO:0000313" key="2">
    <source>
        <dbReference type="EMBL" id="PYH90014.1"/>
    </source>
</evidence>
<accession>A0A319CY89</accession>
<evidence type="ECO:0000256" key="1">
    <source>
        <dbReference type="SAM" id="MobiDB-lite"/>
    </source>
</evidence>
<feature type="region of interest" description="Disordered" evidence="1">
    <location>
        <begin position="1"/>
        <end position="30"/>
    </location>
</feature>
<evidence type="ECO:0000313" key="3">
    <source>
        <dbReference type="Proteomes" id="UP000247810"/>
    </source>
</evidence>
<dbReference type="AlphaFoldDB" id="A0A319CY89"/>
<reference evidence="2 3" key="1">
    <citation type="submission" date="2018-02" db="EMBL/GenBank/DDBJ databases">
        <title>The genomes of Aspergillus section Nigri reveals drivers in fungal speciation.</title>
        <authorList>
            <consortium name="DOE Joint Genome Institute"/>
            <person name="Vesth T.C."/>
            <person name="Nybo J."/>
            <person name="Theobald S."/>
            <person name="Brandl J."/>
            <person name="Frisvad J.C."/>
            <person name="Nielsen K.F."/>
            <person name="Lyhne E.K."/>
            <person name="Kogle M.E."/>
            <person name="Kuo A."/>
            <person name="Riley R."/>
            <person name="Clum A."/>
            <person name="Nolan M."/>
            <person name="Lipzen A."/>
            <person name="Salamov A."/>
            <person name="Henrissat B."/>
            <person name="Wiebenga A."/>
            <person name="De vries R.P."/>
            <person name="Grigoriev I.V."/>
            <person name="Mortensen U.H."/>
            <person name="Andersen M.R."/>
            <person name="Baker S.E."/>
        </authorList>
    </citation>
    <scope>NUCLEOTIDE SEQUENCE [LARGE SCALE GENOMIC DNA]</scope>
    <source>
        <strain evidence="2 3">CBS 707.79</strain>
    </source>
</reference>
<organism evidence="2 3">
    <name type="scientific">Aspergillus ellipticus CBS 707.79</name>
    <dbReference type="NCBI Taxonomy" id="1448320"/>
    <lineage>
        <taxon>Eukaryota</taxon>
        <taxon>Fungi</taxon>
        <taxon>Dikarya</taxon>
        <taxon>Ascomycota</taxon>
        <taxon>Pezizomycotina</taxon>
        <taxon>Eurotiomycetes</taxon>
        <taxon>Eurotiomycetidae</taxon>
        <taxon>Eurotiales</taxon>
        <taxon>Aspergillaceae</taxon>
        <taxon>Aspergillus</taxon>
        <taxon>Aspergillus subgen. Circumdati</taxon>
    </lineage>
</organism>
<sequence length="87" mass="10129">MGSTFGHRNNNDTNNTTTSKNTTNNFRAKRRARHIFLSRNIYAATNQHGSRTYQRASHKHFYYHTHTSLQEGPYRQPIYGAQLTADE</sequence>
<keyword evidence="3" id="KW-1185">Reference proteome</keyword>
<gene>
    <name evidence="2" type="ORF">BO71DRAFT_434249</name>
</gene>
<feature type="compositionally biased region" description="Low complexity" evidence="1">
    <location>
        <begin position="11"/>
        <end position="25"/>
    </location>
</feature>
<dbReference type="EMBL" id="KZ826002">
    <property type="protein sequence ID" value="PYH90014.1"/>
    <property type="molecule type" value="Genomic_DNA"/>
</dbReference>
<dbReference type="Proteomes" id="UP000247810">
    <property type="component" value="Unassembled WGS sequence"/>
</dbReference>